<accession>A0A1M7PMZ3</accession>
<dbReference type="RefSeq" id="WP_073015661.1">
    <property type="nucleotide sequence ID" value="NZ_FRBW01000009.1"/>
</dbReference>
<dbReference type="InterPro" id="IPR036778">
    <property type="entry name" value="OHCU_decarboxylase_sf"/>
</dbReference>
<reference evidence="8 9" key="1">
    <citation type="submission" date="2016-11" db="EMBL/GenBank/DDBJ databases">
        <authorList>
            <person name="Jaros S."/>
            <person name="Januszkiewicz K."/>
            <person name="Wedrychowicz H."/>
        </authorList>
    </citation>
    <scope>NUCLEOTIDE SEQUENCE [LARGE SCALE GENOMIC DNA]</scope>
    <source>
        <strain evidence="8 9">DSM 22153</strain>
    </source>
</reference>
<evidence type="ECO:0000313" key="9">
    <source>
        <dbReference type="Proteomes" id="UP000186002"/>
    </source>
</evidence>
<evidence type="ECO:0000256" key="3">
    <source>
        <dbReference type="ARBA" id="ARBA00012257"/>
    </source>
</evidence>
<feature type="domain" description="Oxo-4-hydroxy-4-carboxy-5-ureidoimidazoline decarboxylase" evidence="7">
    <location>
        <begin position="8"/>
        <end position="164"/>
    </location>
</feature>
<proteinExistence type="predicted"/>
<gene>
    <name evidence="8" type="ORF">SAMN05444272_4532</name>
</gene>
<dbReference type="Pfam" id="PF09349">
    <property type="entry name" value="OHCU_decarbox"/>
    <property type="match status" value="1"/>
</dbReference>
<keyword evidence="5" id="KW-0210">Decarboxylase</keyword>
<dbReference type="AlphaFoldDB" id="A0A1M7PMZ3"/>
<evidence type="ECO:0000259" key="7">
    <source>
        <dbReference type="Pfam" id="PF09349"/>
    </source>
</evidence>
<comment type="pathway">
    <text evidence="2">Purine metabolism; urate degradation; (S)-allantoin from urate: step 3/3.</text>
</comment>
<dbReference type="GO" id="GO:0019628">
    <property type="term" value="P:urate catabolic process"/>
    <property type="evidence" value="ECO:0007669"/>
    <property type="project" value="UniProtKB-UniPathway"/>
</dbReference>
<dbReference type="STRING" id="735517.SAMN05444272_4532"/>
<dbReference type="Gene3D" id="1.10.3330.10">
    <property type="entry name" value="Oxo-4-hydroxy-4-carboxy-5-ureidoimidazoline decarboxylase"/>
    <property type="match status" value="1"/>
</dbReference>
<dbReference type="GO" id="GO:0000255">
    <property type="term" value="P:allantoin metabolic process"/>
    <property type="evidence" value="ECO:0007669"/>
    <property type="project" value="InterPro"/>
</dbReference>
<sequence>MISLDDINKMDESTFAATFGHVAEHSPWVAREAHSLGPFADRQALIKAFEAGMRGAPHDAQLALVRAHPDLAGKAALAGKLEEASRTEQAGAGLDRLTAEELARFTQLNGAYLERFGFPFIFAVKGADKHMILSAFEERLQNSVEAEFEIALVQISRIFRFRLEDMVP</sequence>
<dbReference type="InterPro" id="IPR017580">
    <property type="entry name" value="OHCU_decarboxylase-1"/>
</dbReference>
<dbReference type="PANTHER" id="PTHR43466">
    <property type="entry name" value="2-OXO-4-HYDROXY-4-CARBOXY-5-UREIDOIMIDAZOLINE DECARBOXYLASE-RELATED"/>
    <property type="match status" value="1"/>
</dbReference>
<dbReference type="Proteomes" id="UP000186002">
    <property type="component" value="Unassembled WGS sequence"/>
</dbReference>
<comment type="catalytic activity">
    <reaction evidence="1">
        <text>5-hydroxy-2-oxo-4-ureido-2,5-dihydro-1H-imidazole-5-carboxylate + H(+) = (S)-allantoin + CO2</text>
        <dbReference type="Rhea" id="RHEA:26301"/>
        <dbReference type="ChEBI" id="CHEBI:15378"/>
        <dbReference type="ChEBI" id="CHEBI:15678"/>
        <dbReference type="ChEBI" id="CHEBI:16526"/>
        <dbReference type="ChEBI" id="CHEBI:58639"/>
        <dbReference type="EC" id="4.1.1.97"/>
    </reaction>
</comment>
<dbReference type="InterPro" id="IPR018020">
    <property type="entry name" value="OHCU_decarboxylase"/>
</dbReference>
<dbReference type="EMBL" id="FRBW01000009">
    <property type="protein sequence ID" value="SHN18685.1"/>
    <property type="molecule type" value="Genomic_DNA"/>
</dbReference>
<evidence type="ECO:0000256" key="6">
    <source>
        <dbReference type="ARBA" id="ARBA00023239"/>
    </source>
</evidence>
<dbReference type="UniPathway" id="UPA00394">
    <property type="reaction ID" value="UER00652"/>
</dbReference>
<evidence type="ECO:0000256" key="2">
    <source>
        <dbReference type="ARBA" id="ARBA00004754"/>
    </source>
</evidence>
<keyword evidence="6" id="KW-0456">Lyase</keyword>
<dbReference type="EC" id="4.1.1.97" evidence="3"/>
<organism evidence="8 9">
    <name type="scientific">Roseibium suaedae</name>
    <dbReference type="NCBI Taxonomy" id="735517"/>
    <lineage>
        <taxon>Bacteria</taxon>
        <taxon>Pseudomonadati</taxon>
        <taxon>Pseudomonadota</taxon>
        <taxon>Alphaproteobacteria</taxon>
        <taxon>Hyphomicrobiales</taxon>
        <taxon>Stappiaceae</taxon>
        <taxon>Roseibium</taxon>
    </lineage>
</organism>
<dbReference type="NCBIfam" id="TIGR03164">
    <property type="entry name" value="UHCUDC"/>
    <property type="match status" value="1"/>
</dbReference>
<dbReference type="OrthoDB" id="9800909at2"/>
<dbReference type="GO" id="GO:0006144">
    <property type="term" value="P:purine nucleobase metabolic process"/>
    <property type="evidence" value="ECO:0007669"/>
    <property type="project" value="UniProtKB-KW"/>
</dbReference>
<keyword evidence="4" id="KW-0659">Purine metabolism</keyword>
<dbReference type="GO" id="GO:0051997">
    <property type="term" value="F:2-oxo-4-hydroxy-4-carboxy-5-ureidoimidazoline decarboxylase activity"/>
    <property type="evidence" value="ECO:0007669"/>
    <property type="project" value="UniProtKB-EC"/>
</dbReference>
<evidence type="ECO:0000313" key="8">
    <source>
        <dbReference type="EMBL" id="SHN18685.1"/>
    </source>
</evidence>
<dbReference type="SUPFAM" id="SSF158694">
    <property type="entry name" value="UraD-Like"/>
    <property type="match status" value="1"/>
</dbReference>
<evidence type="ECO:0000256" key="4">
    <source>
        <dbReference type="ARBA" id="ARBA00022631"/>
    </source>
</evidence>
<evidence type="ECO:0000256" key="1">
    <source>
        <dbReference type="ARBA" id="ARBA00001163"/>
    </source>
</evidence>
<keyword evidence="9" id="KW-1185">Reference proteome</keyword>
<dbReference type="PANTHER" id="PTHR43466:SF1">
    <property type="entry name" value="2-OXO-4-HYDROXY-4-CARBOXY-5-UREIDOIMIDAZOLINE DECARBOXYLASE-RELATED"/>
    <property type="match status" value="1"/>
</dbReference>
<protein>
    <recommendedName>
        <fullName evidence="3">2-oxo-4-hydroxy-4-carboxy-5-ureidoimidazoline decarboxylase</fullName>
        <ecNumber evidence="3">4.1.1.97</ecNumber>
    </recommendedName>
</protein>
<evidence type="ECO:0000256" key="5">
    <source>
        <dbReference type="ARBA" id="ARBA00022793"/>
    </source>
</evidence>
<name>A0A1M7PMZ3_9HYPH</name>